<comment type="similarity">
    <text evidence="1 4">Belongs to the UDP-glucose/GDP-mannose dehydrogenase family.</text>
</comment>
<dbReference type="InterPro" id="IPR036220">
    <property type="entry name" value="UDP-Glc/GDP-Man_DH_C_sf"/>
</dbReference>
<keyword evidence="7" id="KW-1185">Reference proteome</keyword>
<evidence type="ECO:0000256" key="4">
    <source>
        <dbReference type="PIRNR" id="PIRNR000124"/>
    </source>
</evidence>
<keyword evidence="3" id="KW-0520">NAD</keyword>
<dbReference type="PANTHER" id="PTHR43491">
    <property type="entry name" value="UDP-N-ACETYL-D-MANNOSAMINE DEHYDROGENASE"/>
    <property type="match status" value="1"/>
</dbReference>
<sequence length="465" mass="50688">MPRTGACPRPGWIGVTNPQPGGHLPWASLQGEICLANNAPLATIDQARIAVIGLGYVGLPLAVEFGKRFPTVGFDIDAARVAELNAHHDHTREVTADGLREATLLTCASDASSLAGCNVFIVTVPTPIDDYKRPDLRPLESASRTVGGAISRGGIVIYESTVYPGATEEVCIPIVERESKLAFNRDFYAGYSPERINPGDPQHRLETIMKVTSGSTPEAAEFVNGLYGQIIKAGTHKASSIRVAEAAKVIENIQRDVNIALINELALIFHRLDIDTHEVLEAAGTKWNFLPFRPGLVGGHCIGVDPYYLTHKAQQIGYHADMILAGRRINDGMGSHVARRVVKLMRQRNQDMTRSRVLILGLAFKENCPDLRNTRVIDIVRELRSYNAHVDVHDPWVNAERARDEYGVELIADPAVGHYDAVVLAVAHDEFVAMGAERIRSLGAPGAILFDVKRALPRASVDGCL</sequence>
<dbReference type="GO" id="GO:0016628">
    <property type="term" value="F:oxidoreductase activity, acting on the CH-CH group of donors, NAD or NADP as acceptor"/>
    <property type="evidence" value="ECO:0007669"/>
    <property type="project" value="InterPro"/>
</dbReference>
<dbReference type="PANTHER" id="PTHR43491:SF2">
    <property type="entry name" value="UDP-N-ACETYL-D-MANNOSAMINE DEHYDROGENASE"/>
    <property type="match status" value="1"/>
</dbReference>
<dbReference type="Pfam" id="PF03721">
    <property type="entry name" value="UDPG_MGDP_dh_N"/>
    <property type="match status" value="1"/>
</dbReference>
<dbReference type="Pfam" id="PF03720">
    <property type="entry name" value="UDPG_MGDP_dh_C"/>
    <property type="match status" value="1"/>
</dbReference>
<evidence type="ECO:0000256" key="3">
    <source>
        <dbReference type="ARBA" id="ARBA00023027"/>
    </source>
</evidence>
<dbReference type="NCBIfam" id="TIGR03026">
    <property type="entry name" value="NDP-sugDHase"/>
    <property type="match status" value="1"/>
</dbReference>
<comment type="caution">
    <text evidence="6">The sequence shown here is derived from an EMBL/GenBank/DDBJ whole genome shotgun (WGS) entry which is preliminary data.</text>
</comment>
<evidence type="ECO:0000256" key="2">
    <source>
        <dbReference type="ARBA" id="ARBA00023002"/>
    </source>
</evidence>
<proteinExistence type="inferred from homology"/>
<dbReference type="InterPro" id="IPR028359">
    <property type="entry name" value="UDP_ManNAc/GlcNAc_DH"/>
</dbReference>
<dbReference type="Proteomes" id="UP000267049">
    <property type="component" value="Unassembled WGS sequence"/>
</dbReference>
<evidence type="ECO:0000256" key="1">
    <source>
        <dbReference type="ARBA" id="ARBA00006601"/>
    </source>
</evidence>
<dbReference type="InterPro" id="IPR017476">
    <property type="entry name" value="UDP-Glc/GDP-Man"/>
</dbReference>
<dbReference type="GO" id="GO:0000271">
    <property type="term" value="P:polysaccharide biosynthetic process"/>
    <property type="evidence" value="ECO:0007669"/>
    <property type="project" value="InterPro"/>
</dbReference>
<dbReference type="InterPro" id="IPR014027">
    <property type="entry name" value="UDP-Glc/GDP-Man_DH_C"/>
</dbReference>
<keyword evidence="2" id="KW-0560">Oxidoreductase</keyword>
<dbReference type="Gene3D" id="3.40.50.720">
    <property type="entry name" value="NAD(P)-binding Rossmann-like Domain"/>
    <property type="match status" value="2"/>
</dbReference>
<protein>
    <submittedName>
        <fullName evidence="6">Nucleotide sugar dehydrogenase</fullName>
    </submittedName>
</protein>
<dbReference type="PIRSF" id="PIRSF000124">
    <property type="entry name" value="UDPglc_GDPman_dh"/>
    <property type="match status" value="1"/>
</dbReference>
<dbReference type="SUPFAM" id="SSF52413">
    <property type="entry name" value="UDP-glucose/GDP-mannose dehydrogenase C-terminal domain"/>
    <property type="match status" value="1"/>
</dbReference>
<dbReference type="PIRSF" id="PIRSF500136">
    <property type="entry name" value="UDP_ManNAc_DH"/>
    <property type="match status" value="1"/>
</dbReference>
<dbReference type="InterPro" id="IPR001732">
    <property type="entry name" value="UDP-Glc/GDP-Man_DH_N"/>
</dbReference>
<gene>
    <name evidence="6" type="ORF">EER27_12465</name>
</gene>
<dbReference type="SUPFAM" id="SSF48179">
    <property type="entry name" value="6-phosphogluconate dehydrogenase C-terminal domain-like"/>
    <property type="match status" value="1"/>
</dbReference>
<organism evidence="6 7">
    <name type="scientific">Montanilutibacter psychrotolerans</name>
    <dbReference type="NCBI Taxonomy" id="1327343"/>
    <lineage>
        <taxon>Bacteria</taxon>
        <taxon>Pseudomonadati</taxon>
        <taxon>Pseudomonadota</taxon>
        <taxon>Gammaproteobacteria</taxon>
        <taxon>Lysobacterales</taxon>
        <taxon>Lysobacteraceae</taxon>
        <taxon>Montanilutibacter</taxon>
    </lineage>
</organism>
<reference evidence="6 7" key="1">
    <citation type="submission" date="2018-11" db="EMBL/GenBank/DDBJ databases">
        <title>Lysobacter cryohumiis sp. nov., isolated from soil in the Tianshan Mountains, Xinjiang, China.</title>
        <authorList>
            <person name="Luo Y."/>
            <person name="Sheng H."/>
        </authorList>
    </citation>
    <scope>NUCLEOTIDE SEQUENCE [LARGE SCALE GENOMIC DNA]</scope>
    <source>
        <strain evidence="6 7">ZS60</strain>
    </source>
</reference>
<accession>A0A3M8SPV2</accession>
<dbReference type="InterPro" id="IPR036291">
    <property type="entry name" value="NAD(P)-bd_dom_sf"/>
</dbReference>
<dbReference type="Pfam" id="PF00984">
    <property type="entry name" value="UDPG_MGDP_dh"/>
    <property type="match status" value="1"/>
</dbReference>
<evidence type="ECO:0000313" key="7">
    <source>
        <dbReference type="Proteomes" id="UP000267049"/>
    </source>
</evidence>
<dbReference type="GO" id="GO:0051287">
    <property type="term" value="F:NAD binding"/>
    <property type="evidence" value="ECO:0007669"/>
    <property type="project" value="InterPro"/>
</dbReference>
<feature type="domain" description="UDP-glucose/GDP-mannose dehydrogenase C-terminal" evidence="5">
    <location>
        <begin position="358"/>
        <end position="458"/>
    </location>
</feature>
<dbReference type="InterPro" id="IPR008927">
    <property type="entry name" value="6-PGluconate_DH-like_C_sf"/>
</dbReference>
<dbReference type="SMART" id="SM00984">
    <property type="entry name" value="UDPG_MGDP_dh_C"/>
    <property type="match status" value="1"/>
</dbReference>
<dbReference type="AlphaFoldDB" id="A0A3M8SPV2"/>
<dbReference type="OrthoDB" id="9803238at2"/>
<evidence type="ECO:0000259" key="5">
    <source>
        <dbReference type="SMART" id="SM00984"/>
    </source>
</evidence>
<dbReference type="SUPFAM" id="SSF51735">
    <property type="entry name" value="NAD(P)-binding Rossmann-fold domains"/>
    <property type="match status" value="1"/>
</dbReference>
<dbReference type="InterPro" id="IPR014026">
    <property type="entry name" value="UDP-Glc/GDP-Man_DH_dimer"/>
</dbReference>
<name>A0A3M8SPV2_9GAMM</name>
<dbReference type="EMBL" id="RIBS01000005">
    <property type="protein sequence ID" value="RNF83299.1"/>
    <property type="molecule type" value="Genomic_DNA"/>
</dbReference>
<evidence type="ECO:0000313" key="6">
    <source>
        <dbReference type="EMBL" id="RNF83299.1"/>
    </source>
</evidence>
<dbReference type="GO" id="GO:0016616">
    <property type="term" value="F:oxidoreductase activity, acting on the CH-OH group of donors, NAD or NADP as acceptor"/>
    <property type="evidence" value="ECO:0007669"/>
    <property type="project" value="InterPro"/>
</dbReference>